<dbReference type="Gene3D" id="1.10.8.60">
    <property type="match status" value="1"/>
</dbReference>
<dbReference type="SMART" id="SM00382">
    <property type="entry name" value="AAA"/>
    <property type="match status" value="1"/>
</dbReference>
<dbReference type="Proteomes" id="UP001243195">
    <property type="component" value="Unassembled WGS sequence"/>
</dbReference>
<feature type="domain" description="Clp ATPase C-terminal" evidence="5">
    <location>
        <begin position="263"/>
        <end position="349"/>
    </location>
</feature>
<name>A0AAW8JU00_9GAMM</name>
<dbReference type="RefSeq" id="WP_308957391.1">
    <property type="nucleotide sequence ID" value="NZ_JAVICY010000047.1"/>
</dbReference>
<organism evidence="6 7">
    <name type="scientific">Acinetobacter gerneri</name>
    <dbReference type="NCBI Taxonomy" id="202952"/>
    <lineage>
        <taxon>Bacteria</taxon>
        <taxon>Pseudomonadati</taxon>
        <taxon>Pseudomonadota</taxon>
        <taxon>Gammaproteobacteria</taxon>
        <taxon>Moraxellales</taxon>
        <taxon>Moraxellaceae</taxon>
        <taxon>Acinetobacter</taxon>
    </lineage>
</organism>
<comment type="caution">
    <text evidence="6">The sequence shown here is derived from an EMBL/GenBank/DDBJ whole genome shotgun (WGS) entry which is preliminary data.</text>
</comment>
<dbReference type="GO" id="GO:0005524">
    <property type="term" value="F:ATP binding"/>
    <property type="evidence" value="ECO:0007669"/>
    <property type="project" value="UniProtKB-KW"/>
</dbReference>
<dbReference type="InterPro" id="IPR003593">
    <property type="entry name" value="AAA+_ATPase"/>
</dbReference>
<dbReference type="Gene3D" id="3.40.50.300">
    <property type="entry name" value="P-loop containing nucleotide triphosphate hydrolases"/>
    <property type="match status" value="1"/>
</dbReference>
<protein>
    <submittedName>
        <fullName evidence="6">AAA family ATPase</fullName>
    </submittedName>
</protein>
<feature type="domain" description="AAA+ ATPase" evidence="4">
    <location>
        <begin position="76"/>
        <end position="242"/>
    </location>
</feature>
<evidence type="ECO:0000259" key="5">
    <source>
        <dbReference type="SMART" id="SM01086"/>
    </source>
</evidence>
<evidence type="ECO:0000256" key="1">
    <source>
        <dbReference type="ARBA" id="ARBA00022741"/>
    </source>
</evidence>
<dbReference type="InterPro" id="IPR019489">
    <property type="entry name" value="Clp_ATPase_C"/>
</dbReference>
<accession>A0AAW8JU00</accession>
<dbReference type="InterPro" id="IPR050130">
    <property type="entry name" value="ClpA_ClpB"/>
</dbReference>
<evidence type="ECO:0000259" key="4">
    <source>
        <dbReference type="SMART" id="SM00382"/>
    </source>
</evidence>
<dbReference type="CDD" id="cd19499">
    <property type="entry name" value="RecA-like_ClpB_Hsp104-like"/>
    <property type="match status" value="1"/>
</dbReference>
<sequence>MTFASDRMQQNQETLQKQKYETQENHMLARTSRFQFDPQNVMQKLRTSIIGQDASLVEIEKMLKVIKADFNHPDKPLAVTLLLGPTGVGKTETVRIISEAIYNRPNAFCQIDMNTLAQEHYAAALTGAPPGYAGSKEGHTLFDTEAIQGSFSKPGIVLFDEIEKASDEVIRTLLNVLETGTLKLTSGTKSIDFKNSIIFMTSNIGAKQSQARLEKISKLPKFLQPLATKFKLDEAEVTRQFLLKKFDPEFLNRIDRILHYNKIESDVLNQLIDLELSKLNLRLKKQGRNLSLTPLAKAQLIQDVELNYGARGLSRKFRTLIEPVIADFFMEMPDADQVQIDFQNQQWQASHRSE</sequence>
<evidence type="ECO:0000256" key="2">
    <source>
        <dbReference type="ARBA" id="ARBA00022840"/>
    </source>
</evidence>
<dbReference type="SMART" id="SM01086">
    <property type="entry name" value="ClpB_D2-small"/>
    <property type="match status" value="1"/>
</dbReference>
<dbReference type="AlphaFoldDB" id="A0AAW8JU00"/>
<gene>
    <name evidence="6" type="ORF">RFH51_18605</name>
</gene>
<keyword evidence="3" id="KW-0143">Chaperone</keyword>
<dbReference type="PANTHER" id="PTHR11638:SF18">
    <property type="entry name" value="HEAT SHOCK PROTEIN 104"/>
    <property type="match status" value="1"/>
</dbReference>
<dbReference type="GO" id="GO:0005737">
    <property type="term" value="C:cytoplasm"/>
    <property type="evidence" value="ECO:0007669"/>
    <property type="project" value="TreeGrafter"/>
</dbReference>
<evidence type="ECO:0000313" key="7">
    <source>
        <dbReference type="Proteomes" id="UP001243195"/>
    </source>
</evidence>
<dbReference type="GO" id="GO:0034605">
    <property type="term" value="P:cellular response to heat"/>
    <property type="evidence" value="ECO:0007669"/>
    <property type="project" value="TreeGrafter"/>
</dbReference>
<keyword evidence="2" id="KW-0067">ATP-binding</keyword>
<evidence type="ECO:0000256" key="3">
    <source>
        <dbReference type="ARBA" id="ARBA00023186"/>
    </source>
</evidence>
<dbReference type="Pfam" id="PF07724">
    <property type="entry name" value="AAA_2"/>
    <property type="match status" value="1"/>
</dbReference>
<dbReference type="EMBL" id="JAVIDA010000045">
    <property type="protein sequence ID" value="MDQ9073459.1"/>
    <property type="molecule type" value="Genomic_DNA"/>
</dbReference>
<dbReference type="PRINTS" id="PR00300">
    <property type="entry name" value="CLPPROTEASEA"/>
</dbReference>
<dbReference type="GO" id="GO:0016887">
    <property type="term" value="F:ATP hydrolysis activity"/>
    <property type="evidence" value="ECO:0007669"/>
    <property type="project" value="InterPro"/>
</dbReference>
<dbReference type="SUPFAM" id="SSF52540">
    <property type="entry name" value="P-loop containing nucleoside triphosphate hydrolases"/>
    <property type="match status" value="1"/>
</dbReference>
<proteinExistence type="predicted"/>
<keyword evidence="1" id="KW-0547">Nucleotide-binding</keyword>
<dbReference type="InterPro" id="IPR001270">
    <property type="entry name" value="ClpA/B"/>
</dbReference>
<reference evidence="6" key="1">
    <citation type="submission" date="2023-08" db="EMBL/GenBank/DDBJ databases">
        <title>Emergence of clinically-relevant ST2 carbapenem-resistant Acinetobacter baumannii strains in hospital sewages in Zhejiang, East of China.</title>
        <authorList>
            <person name="Kaichao C."/>
            <person name="Zhang R."/>
        </authorList>
    </citation>
    <scope>NUCLEOTIDE SEQUENCE</scope>
    <source>
        <strain evidence="6">M-SY-60</strain>
    </source>
</reference>
<dbReference type="Pfam" id="PF10431">
    <property type="entry name" value="ClpB_D2-small"/>
    <property type="match status" value="1"/>
</dbReference>
<dbReference type="PANTHER" id="PTHR11638">
    <property type="entry name" value="ATP-DEPENDENT CLP PROTEASE"/>
    <property type="match status" value="1"/>
</dbReference>
<evidence type="ECO:0000313" key="6">
    <source>
        <dbReference type="EMBL" id="MDQ9073459.1"/>
    </source>
</evidence>
<dbReference type="InterPro" id="IPR027417">
    <property type="entry name" value="P-loop_NTPase"/>
</dbReference>
<dbReference type="InterPro" id="IPR003959">
    <property type="entry name" value="ATPase_AAA_core"/>
</dbReference>